<dbReference type="EMBL" id="MQVX01000001">
    <property type="protein sequence ID" value="PQJ15942.1"/>
    <property type="molecule type" value="Genomic_DNA"/>
</dbReference>
<evidence type="ECO:0000313" key="1">
    <source>
        <dbReference type="EMBL" id="PQJ15942.1"/>
    </source>
</evidence>
<evidence type="ECO:0000313" key="2">
    <source>
        <dbReference type="Proteomes" id="UP000239366"/>
    </source>
</evidence>
<dbReference type="InterPro" id="IPR008969">
    <property type="entry name" value="CarboxyPept-like_regulatory"/>
</dbReference>
<dbReference type="Pfam" id="PF13715">
    <property type="entry name" value="CarbopepD_reg_2"/>
    <property type="match status" value="1"/>
</dbReference>
<sequence>MQLGPHKIMTKKVYLEAKWSRGSLLFLALFFSLVSYAQETGYLTGRLVDSDSGEPVVFATLRLQGFALGVISDKDGGFRIPIEYKDKGTSLEISCLGYQTQSFPLSGLSAQNSTTIRIKPAAFELNESVVTAKRKRLTSEQIVQYALNNIPSNFPTDNFGLVGYYRDYQLKEEEYINLNEALIEVMDMGFQSLDPINTHFLLYEYKQNKAFEVDSFAAKPYDYKQWDKVALSAEVPSYGGNELILLRVHNAIRNHEINSYSYVNRIRKDFIPRHDFKLRGVTDYDNKKVYEIGISMSTNGFWVDGRLYIDQNTFGIRRMDYSVYKATRTDRSREDALKTVRNRAYGNPESKVRSELLYRINVEYKEQQGSDDSKLYLNYISFENVFRLNRPAAFRIDNLVLDLNRRELEIWLNVPPAEPEELSKSTFQVEFLGRKVPIEDVVFDPNKNTLRLIVDRGKLNKRHVQLLFSPDFEVSSSKLIVTAKRLRDAEGNKLGERDVEDLRQFREFFTQQVVPYRNGVREAWKMNKEIPLFDPEQPIYPLEGQSQFWMNTPLPKRN</sequence>
<organism evidence="1 2">
    <name type="scientific">Aureicoccus marinus</name>
    <dbReference type="NCBI Taxonomy" id="754435"/>
    <lineage>
        <taxon>Bacteria</taxon>
        <taxon>Pseudomonadati</taxon>
        <taxon>Bacteroidota</taxon>
        <taxon>Flavobacteriia</taxon>
        <taxon>Flavobacteriales</taxon>
        <taxon>Flavobacteriaceae</taxon>
        <taxon>Aureicoccus</taxon>
    </lineage>
</organism>
<dbReference type="Proteomes" id="UP000239366">
    <property type="component" value="Unassembled WGS sequence"/>
</dbReference>
<proteinExistence type="predicted"/>
<gene>
    <name evidence="1" type="ORF">BST99_09585</name>
</gene>
<dbReference type="AlphaFoldDB" id="A0A2S7T7N6"/>
<name>A0A2S7T7N6_9FLAO</name>
<comment type="caution">
    <text evidence="1">The sequence shown here is derived from an EMBL/GenBank/DDBJ whole genome shotgun (WGS) entry which is preliminary data.</text>
</comment>
<keyword evidence="2" id="KW-1185">Reference proteome</keyword>
<dbReference type="SUPFAM" id="SSF49464">
    <property type="entry name" value="Carboxypeptidase regulatory domain-like"/>
    <property type="match status" value="1"/>
</dbReference>
<accession>A0A2S7T7N6</accession>
<evidence type="ECO:0008006" key="3">
    <source>
        <dbReference type="Google" id="ProtNLM"/>
    </source>
</evidence>
<protein>
    <recommendedName>
        <fullName evidence="3">Carboxypeptidase-like regulatory domain-containing protein</fullName>
    </recommendedName>
</protein>
<dbReference type="OrthoDB" id="1201225at2"/>
<reference evidence="2" key="1">
    <citation type="submission" date="2016-11" db="EMBL/GenBank/DDBJ databases">
        <title>Trade-off between light-utilization and light-protection in marine flavobacteria.</title>
        <authorList>
            <person name="Kumagai Y."/>
            <person name="Yoshizawa S."/>
            <person name="Kogure K."/>
        </authorList>
    </citation>
    <scope>NUCLEOTIDE SEQUENCE [LARGE SCALE GENOMIC DNA]</scope>
    <source>
        <strain evidence="2">SG-18</strain>
    </source>
</reference>